<evidence type="ECO:0000256" key="8">
    <source>
        <dbReference type="ARBA" id="ARBA00022801"/>
    </source>
</evidence>
<dbReference type="OrthoDB" id="9772788at2"/>
<evidence type="ECO:0000256" key="9">
    <source>
        <dbReference type="ARBA" id="ARBA00022833"/>
    </source>
</evidence>
<dbReference type="EMBL" id="PIQO01000009">
    <property type="protein sequence ID" value="PKR84632.1"/>
    <property type="molecule type" value="Genomic_DNA"/>
</dbReference>
<evidence type="ECO:0000256" key="7">
    <source>
        <dbReference type="ARBA" id="ARBA00022723"/>
    </source>
</evidence>
<comment type="pathway">
    <text evidence="3">Glycolipid biosynthesis; lipid IV(A) biosynthesis; lipid IV(A) from (3R)-3-hydroxytetradecanoyl-[acyl-carrier-protein] and UDP-N-acetyl-alpha-D-glucosamine: step 2/6.</text>
</comment>
<evidence type="ECO:0000256" key="3">
    <source>
        <dbReference type="ARBA" id="ARBA00005002"/>
    </source>
</evidence>
<evidence type="ECO:0000313" key="13">
    <source>
        <dbReference type="Proteomes" id="UP000233440"/>
    </source>
</evidence>
<evidence type="ECO:0000256" key="2">
    <source>
        <dbReference type="ARBA" id="ARBA00002923"/>
    </source>
</evidence>
<keyword evidence="10" id="KW-0443">Lipid metabolism</keyword>
<comment type="caution">
    <text evidence="12">The sequence shown here is derived from an EMBL/GenBank/DDBJ whole genome shotgun (WGS) entry which is preliminary data.</text>
</comment>
<gene>
    <name evidence="12" type="ORF">CWO92_13045</name>
</gene>
<dbReference type="Gene3D" id="3.30.230.20">
    <property type="entry name" value="lpxc deacetylase, domain 1"/>
    <property type="match status" value="1"/>
</dbReference>
<dbReference type="Gene3D" id="3.30.1700.10">
    <property type="entry name" value="lpxc deacetylase, domain 2"/>
    <property type="match status" value="1"/>
</dbReference>
<dbReference type="RefSeq" id="WP_101354656.1">
    <property type="nucleotide sequence ID" value="NZ_PIQO01000009.1"/>
</dbReference>
<evidence type="ECO:0000256" key="6">
    <source>
        <dbReference type="ARBA" id="ARBA00022556"/>
    </source>
</evidence>
<accession>A0A2N3LJ26</accession>
<sequence length="277" mass="31345">MQKTITFKSEVSGTAVNGKSPAKVVFEGAEPDTGIVFIRDDLPNRPEIECCSEYAVKNKRWSSLEKDGICVEHTEHILAAISGLGITNIRIHLNCPYIPIVSTFSSWEFIVALLKAVPITQSVPLQYKVVKQPLWVLDHFEALNRKRYDSFLLGLPSDHFSITYFLHYPEEEIPTQVAHFSAIKDENFISELAKARSFILDQDYDSMLEYFGENINNCLSIPSGNATLRWSNEIARHKVLDLIGDLMLTGQQIKGHFIGFRSGHNMNIKMVRLLSNT</sequence>
<evidence type="ECO:0000256" key="1">
    <source>
        <dbReference type="ARBA" id="ARBA00001947"/>
    </source>
</evidence>
<dbReference type="Pfam" id="PF03331">
    <property type="entry name" value="LpxC"/>
    <property type="match status" value="1"/>
</dbReference>
<evidence type="ECO:0000313" key="12">
    <source>
        <dbReference type="EMBL" id="PKR84632.1"/>
    </source>
</evidence>
<dbReference type="InterPro" id="IPR004463">
    <property type="entry name" value="UDP-acyl_GlcNac_deAcase"/>
</dbReference>
<dbReference type="GO" id="GO:0009245">
    <property type="term" value="P:lipid A biosynthetic process"/>
    <property type="evidence" value="ECO:0007669"/>
    <property type="project" value="UniProtKB-KW"/>
</dbReference>
<keyword evidence="6" id="KW-0441">Lipid A biosynthesis</keyword>
<evidence type="ECO:0000256" key="4">
    <source>
        <dbReference type="ARBA" id="ARBA00012745"/>
    </source>
</evidence>
<dbReference type="UniPathway" id="UPA00359">
    <property type="reaction ID" value="UER00478"/>
</dbReference>
<dbReference type="GO" id="GO:0103117">
    <property type="term" value="F:UDP-3-O-acyl-N-acetylglucosamine deacetylase activity"/>
    <property type="evidence" value="ECO:0007669"/>
    <property type="project" value="UniProtKB-EC"/>
</dbReference>
<keyword evidence="9" id="KW-0862">Zinc</keyword>
<keyword evidence="7" id="KW-0479">Metal-binding</keyword>
<dbReference type="EC" id="3.5.1.108" evidence="4"/>
<evidence type="ECO:0000256" key="5">
    <source>
        <dbReference type="ARBA" id="ARBA00022516"/>
    </source>
</evidence>
<dbReference type="SUPFAM" id="SSF54211">
    <property type="entry name" value="Ribosomal protein S5 domain 2-like"/>
    <property type="match status" value="2"/>
</dbReference>
<protein>
    <recommendedName>
        <fullName evidence="4">UDP-3-O-acyl-N-acetylglucosamine deacetylase</fullName>
        <ecNumber evidence="4">3.5.1.108</ecNumber>
    </recommendedName>
</protein>
<dbReference type="PANTHER" id="PTHR33694:SF1">
    <property type="entry name" value="UDP-3-O-ACYL-N-ACETYLGLUCOSAMINE DEACETYLASE 1, MITOCHONDRIAL-RELATED"/>
    <property type="match status" value="1"/>
</dbReference>
<organism evidence="12 13">
    <name type="scientific">Heyndrickxia camelliae</name>
    <dbReference type="NCBI Taxonomy" id="1707093"/>
    <lineage>
        <taxon>Bacteria</taxon>
        <taxon>Bacillati</taxon>
        <taxon>Bacillota</taxon>
        <taxon>Bacilli</taxon>
        <taxon>Bacillales</taxon>
        <taxon>Bacillaceae</taxon>
        <taxon>Heyndrickxia</taxon>
    </lineage>
</organism>
<comment type="catalytic activity">
    <reaction evidence="11">
        <text>a UDP-3-O-[(3R)-3-hydroxyacyl]-N-acetyl-alpha-D-glucosamine + H2O = a UDP-3-O-[(3R)-3-hydroxyacyl]-alpha-D-glucosamine + acetate</text>
        <dbReference type="Rhea" id="RHEA:67816"/>
        <dbReference type="ChEBI" id="CHEBI:15377"/>
        <dbReference type="ChEBI" id="CHEBI:30089"/>
        <dbReference type="ChEBI" id="CHEBI:137740"/>
        <dbReference type="ChEBI" id="CHEBI:173225"/>
        <dbReference type="EC" id="3.5.1.108"/>
    </reaction>
</comment>
<dbReference type="PANTHER" id="PTHR33694">
    <property type="entry name" value="UDP-3-O-ACYL-N-ACETYLGLUCOSAMINE DEACETYLASE 1, MITOCHONDRIAL-RELATED"/>
    <property type="match status" value="1"/>
</dbReference>
<dbReference type="InterPro" id="IPR015870">
    <property type="entry name" value="UDP-acyl_N-AcGlcN_deAcase_N"/>
</dbReference>
<dbReference type="InterPro" id="IPR011334">
    <property type="entry name" value="UDP-acyl_GlcNac_deAcase_C"/>
</dbReference>
<dbReference type="GO" id="GO:0016020">
    <property type="term" value="C:membrane"/>
    <property type="evidence" value="ECO:0007669"/>
    <property type="project" value="GOC"/>
</dbReference>
<proteinExistence type="predicted"/>
<dbReference type="Proteomes" id="UP000233440">
    <property type="component" value="Unassembled WGS sequence"/>
</dbReference>
<dbReference type="GO" id="GO:0046872">
    <property type="term" value="F:metal ion binding"/>
    <property type="evidence" value="ECO:0007669"/>
    <property type="project" value="UniProtKB-KW"/>
</dbReference>
<reference evidence="12 13" key="1">
    <citation type="submission" date="2017-11" db="EMBL/GenBank/DDBJ databases">
        <title>Bacillus camelliae sp. nov., isolated from pu'er tea.</title>
        <authorList>
            <person name="Niu L."/>
        </authorList>
    </citation>
    <scope>NUCLEOTIDE SEQUENCE [LARGE SCALE GENOMIC DNA]</scope>
    <source>
        <strain evidence="12 13">7578-1</strain>
    </source>
</reference>
<dbReference type="AlphaFoldDB" id="A0A2N3LJ26"/>
<name>A0A2N3LJ26_9BACI</name>
<comment type="cofactor">
    <cofactor evidence="1">
        <name>Zn(2+)</name>
        <dbReference type="ChEBI" id="CHEBI:29105"/>
    </cofactor>
</comment>
<keyword evidence="5" id="KW-0444">Lipid biosynthesis</keyword>
<keyword evidence="8" id="KW-0378">Hydrolase</keyword>
<keyword evidence="13" id="KW-1185">Reference proteome</keyword>
<evidence type="ECO:0000256" key="11">
    <source>
        <dbReference type="ARBA" id="ARBA00024535"/>
    </source>
</evidence>
<comment type="function">
    <text evidence="2">Catalyzes the hydrolysis of UDP-3-O-myristoyl-N-acetylglucosamine to form UDP-3-O-myristoylglucosamine and acetate, the committed step in lipid A biosynthesis.</text>
</comment>
<evidence type="ECO:0000256" key="10">
    <source>
        <dbReference type="ARBA" id="ARBA00023098"/>
    </source>
</evidence>
<dbReference type="InterPro" id="IPR020568">
    <property type="entry name" value="Ribosomal_Su5_D2-typ_SF"/>
</dbReference>